<dbReference type="Proteomes" id="UP000009096">
    <property type="component" value="Chromosome 11"/>
</dbReference>
<dbReference type="VEuPathDB" id="FungiDB:FVEG_10635"/>
<name>W7MVM3_GIBM7</name>
<dbReference type="GeneID" id="30068210"/>
<dbReference type="KEGG" id="fvr:FVEG_10635"/>
<feature type="region of interest" description="Disordered" evidence="1">
    <location>
        <begin position="20"/>
        <end position="43"/>
    </location>
</feature>
<protein>
    <submittedName>
        <fullName evidence="2">Uncharacterized protein</fullName>
    </submittedName>
</protein>
<reference evidence="2 3" key="1">
    <citation type="journal article" date="2010" name="Nature">
        <title>Comparative genomics reveals mobile pathogenicity chromosomes in Fusarium.</title>
        <authorList>
            <person name="Ma L.J."/>
            <person name="van der Does H.C."/>
            <person name="Borkovich K.A."/>
            <person name="Coleman J.J."/>
            <person name="Daboussi M.J."/>
            <person name="Di Pietro A."/>
            <person name="Dufresne M."/>
            <person name="Freitag M."/>
            <person name="Grabherr M."/>
            <person name="Henrissat B."/>
            <person name="Houterman P.M."/>
            <person name="Kang S."/>
            <person name="Shim W.B."/>
            <person name="Woloshuk C."/>
            <person name="Xie X."/>
            <person name="Xu J.R."/>
            <person name="Antoniw J."/>
            <person name="Baker S.E."/>
            <person name="Bluhm B.H."/>
            <person name="Breakspear A."/>
            <person name="Brown D.W."/>
            <person name="Butchko R.A."/>
            <person name="Chapman S."/>
            <person name="Coulson R."/>
            <person name="Coutinho P.M."/>
            <person name="Danchin E.G."/>
            <person name="Diener A."/>
            <person name="Gale L.R."/>
            <person name="Gardiner D.M."/>
            <person name="Goff S."/>
            <person name="Hammond-Kosack K.E."/>
            <person name="Hilburn K."/>
            <person name="Hua-Van A."/>
            <person name="Jonkers W."/>
            <person name="Kazan K."/>
            <person name="Kodira C.D."/>
            <person name="Koehrsen M."/>
            <person name="Kumar L."/>
            <person name="Lee Y.H."/>
            <person name="Li L."/>
            <person name="Manners J.M."/>
            <person name="Miranda-Saavedra D."/>
            <person name="Mukherjee M."/>
            <person name="Park G."/>
            <person name="Park J."/>
            <person name="Park S.Y."/>
            <person name="Proctor R.H."/>
            <person name="Regev A."/>
            <person name="Ruiz-Roldan M.C."/>
            <person name="Sain D."/>
            <person name="Sakthikumar S."/>
            <person name="Sykes S."/>
            <person name="Schwartz D.C."/>
            <person name="Turgeon B.G."/>
            <person name="Wapinski I."/>
            <person name="Yoder O."/>
            <person name="Young S."/>
            <person name="Zeng Q."/>
            <person name="Zhou S."/>
            <person name="Galagan J."/>
            <person name="Cuomo C.A."/>
            <person name="Kistler H.C."/>
            <person name="Rep M."/>
        </authorList>
    </citation>
    <scope>NUCLEOTIDE SEQUENCE [LARGE SCALE GENOMIC DNA]</scope>
    <source>
        <strain evidence="3">M3125 / FGSC 7600</strain>
    </source>
</reference>
<evidence type="ECO:0000313" key="3">
    <source>
        <dbReference type="Proteomes" id="UP000009096"/>
    </source>
</evidence>
<proteinExistence type="predicted"/>
<feature type="region of interest" description="Disordered" evidence="1">
    <location>
        <begin position="160"/>
        <end position="223"/>
    </location>
</feature>
<keyword evidence="3" id="KW-1185">Reference proteome</keyword>
<dbReference type="AlphaFoldDB" id="W7MVM3"/>
<dbReference type="EMBL" id="DS022256">
    <property type="protein sequence ID" value="EWG51745.1"/>
    <property type="molecule type" value="Genomic_DNA"/>
</dbReference>
<evidence type="ECO:0000313" key="2">
    <source>
        <dbReference type="EMBL" id="EWG51745.1"/>
    </source>
</evidence>
<gene>
    <name evidence="2" type="ORF">FVEG_10635</name>
</gene>
<dbReference type="EMBL" id="CM000588">
    <property type="protein sequence ID" value="EWG51745.1"/>
    <property type="molecule type" value="Genomic_DNA"/>
</dbReference>
<dbReference type="RefSeq" id="XP_018757936.1">
    <property type="nucleotide sequence ID" value="XM_018899799.1"/>
</dbReference>
<accession>W7MVM3</accession>
<organism evidence="2 3">
    <name type="scientific">Gibberella moniliformis (strain M3125 / FGSC 7600)</name>
    <name type="common">Maize ear and stalk rot fungus</name>
    <name type="synonym">Fusarium verticillioides</name>
    <dbReference type="NCBI Taxonomy" id="334819"/>
    <lineage>
        <taxon>Eukaryota</taxon>
        <taxon>Fungi</taxon>
        <taxon>Dikarya</taxon>
        <taxon>Ascomycota</taxon>
        <taxon>Pezizomycotina</taxon>
        <taxon>Sordariomycetes</taxon>
        <taxon>Hypocreomycetidae</taxon>
        <taxon>Hypocreales</taxon>
        <taxon>Nectriaceae</taxon>
        <taxon>Fusarium</taxon>
        <taxon>Fusarium fujikuroi species complex</taxon>
    </lineage>
</organism>
<evidence type="ECO:0000256" key="1">
    <source>
        <dbReference type="SAM" id="MobiDB-lite"/>
    </source>
</evidence>
<sequence length="299" mass="34716">MPGRLYKVSLRQLAEIANHKRQVPQIPSRHWRRGDLDKGQGRHRAQIYGRQQRERRNPPGNSVIDRLGQRIYPQAVQQSMVNLRDISLKHQLDRVSAKLQALSHPQSINLRPDSSRTQSLKRLLGKPLQPNSRYIIKVLHLVPPLLVTESSGDEYVDYRGAPYRGSRRQSRDVVGSASAHTNTESTRGQRSRNRSTSRNAADDHRQVPPIPPQETIVPRQQEDQHFKVPQQVSLDRRLQQCHFNHLGYPTRCLYRVNNLIHHINFLQVTLRADRMLGIVNQVLQTIDIQLEEHRRTPER</sequence>